<name>A0A2V1D145_9PLEO</name>
<gene>
    <name evidence="2" type="ORF">DM02DRAFT_620337</name>
</gene>
<dbReference type="STRING" id="97972.A0A2V1D145"/>
<accession>A0A2V1D145</accession>
<dbReference type="SUPFAM" id="SSF56112">
    <property type="entry name" value="Protein kinase-like (PK-like)"/>
    <property type="match status" value="1"/>
</dbReference>
<organism evidence="2 3">
    <name type="scientific">Periconia macrospinosa</name>
    <dbReference type="NCBI Taxonomy" id="97972"/>
    <lineage>
        <taxon>Eukaryota</taxon>
        <taxon>Fungi</taxon>
        <taxon>Dikarya</taxon>
        <taxon>Ascomycota</taxon>
        <taxon>Pezizomycotina</taxon>
        <taxon>Dothideomycetes</taxon>
        <taxon>Pleosporomycetidae</taxon>
        <taxon>Pleosporales</taxon>
        <taxon>Massarineae</taxon>
        <taxon>Periconiaceae</taxon>
        <taxon>Periconia</taxon>
    </lineage>
</organism>
<dbReference type="Proteomes" id="UP000244855">
    <property type="component" value="Unassembled WGS sequence"/>
</dbReference>
<dbReference type="Pfam" id="PF01636">
    <property type="entry name" value="APH"/>
    <property type="match status" value="1"/>
</dbReference>
<evidence type="ECO:0000259" key="1">
    <source>
        <dbReference type="Pfam" id="PF01636"/>
    </source>
</evidence>
<sequence>MGQDRQTIITRDYEAGTITKAIKPFTLLDYRGVDMAKKWPRERVYNEAATLRFIKDKTTIPVPAVIDVGEGPSGFFVTTELIDGVLLAEIGDKCQMPWLSGHQPEQCPACKTVATANGKTFVEEVILPQLRELKSNTTGFNGVVIPPPWVTEIDRREFWKTKTSAIPEFVFCHGDLGPFNIMIDPLTLKVRAVFDLENGGFFPEIFLEQWAVDTKGYFNIYKTMYENPTELAKLVEALEP</sequence>
<dbReference type="AlphaFoldDB" id="A0A2V1D145"/>
<evidence type="ECO:0000313" key="3">
    <source>
        <dbReference type="Proteomes" id="UP000244855"/>
    </source>
</evidence>
<evidence type="ECO:0000313" key="2">
    <source>
        <dbReference type="EMBL" id="PVH91760.1"/>
    </source>
</evidence>
<dbReference type="InterPro" id="IPR051678">
    <property type="entry name" value="AGP_Transferase"/>
</dbReference>
<feature type="domain" description="Aminoglycoside phosphotransferase" evidence="1">
    <location>
        <begin position="158"/>
        <end position="198"/>
    </location>
</feature>
<keyword evidence="3" id="KW-1185">Reference proteome</keyword>
<dbReference type="InterPro" id="IPR011009">
    <property type="entry name" value="Kinase-like_dom_sf"/>
</dbReference>
<dbReference type="PANTHER" id="PTHR21310:SF15">
    <property type="entry name" value="AMINOGLYCOSIDE PHOSPHOTRANSFERASE DOMAIN-CONTAINING PROTEIN"/>
    <property type="match status" value="1"/>
</dbReference>
<protein>
    <recommendedName>
        <fullName evidence="1">Aminoglycoside phosphotransferase domain-containing protein</fullName>
    </recommendedName>
</protein>
<dbReference type="InterPro" id="IPR002575">
    <property type="entry name" value="Aminoglycoside_PTrfase"/>
</dbReference>
<proteinExistence type="predicted"/>
<reference evidence="2 3" key="1">
    <citation type="journal article" date="2018" name="Sci. Rep.">
        <title>Comparative genomics provides insights into the lifestyle and reveals functional heterogeneity of dark septate endophytic fungi.</title>
        <authorList>
            <person name="Knapp D.G."/>
            <person name="Nemeth J.B."/>
            <person name="Barry K."/>
            <person name="Hainaut M."/>
            <person name="Henrissat B."/>
            <person name="Johnson J."/>
            <person name="Kuo A."/>
            <person name="Lim J.H.P."/>
            <person name="Lipzen A."/>
            <person name="Nolan M."/>
            <person name="Ohm R.A."/>
            <person name="Tamas L."/>
            <person name="Grigoriev I.V."/>
            <person name="Spatafora J.W."/>
            <person name="Nagy L.G."/>
            <person name="Kovacs G.M."/>
        </authorList>
    </citation>
    <scope>NUCLEOTIDE SEQUENCE [LARGE SCALE GENOMIC DNA]</scope>
    <source>
        <strain evidence="2 3">DSE2036</strain>
    </source>
</reference>
<dbReference type="PANTHER" id="PTHR21310">
    <property type="entry name" value="AMINOGLYCOSIDE PHOSPHOTRANSFERASE-RELATED-RELATED"/>
    <property type="match status" value="1"/>
</dbReference>
<dbReference type="EMBL" id="KZ805787">
    <property type="protein sequence ID" value="PVH91760.1"/>
    <property type="molecule type" value="Genomic_DNA"/>
</dbReference>
<dbReference type="OrthoDB" id="2906425at2759"/>